<accession>A0ABV0JKY8</accession>
<protein>
    <submittedName>
        <fullName evidence="1">Uncharacterized protein</fullName>
    </submittedName>
</protein>
<gene>
    <name evidence="1" type="ORF">NDI37_06445</name>
</gene>
<dbReference type="EMBL" id="JAMPKK010000009">
    <property type="protein sequence ID" value="MEP0864102.1"/>
    <property type="molecule type" value="Genomic_DNA"/>
</dbReference>
<proteinExistence type="predicted"/>
<organism evidence="1 2">
    <name type="scientific">Funiculus sociatus GB2-A5</name>
    <dbReference type="NCBI Taxonomy" id="2933946"/>
    <lineage>
        <taxon>Bacteria</taxon>
        <taxon>Bacillati</taxon>
        <taxon>Cyanobacteriota</taxon>
        <taxon>Cyanophyceae</taxon>
        <taxon>Coleofasciculales</taxon>
        <taxon>Coleofasciculaceae</taxon>
        <taxon>Funiculus</taxon>
    </lineage>
</organism>
<sequence>MGLPQAIADDESGFGGLATCVVIVSVARLDVAFGVTLSYRGAIACVTICIRECKCATECQPGSSSLQ</sequence>
<keyword evidence="2" id="KW-1185">Reference proteome</keyword>
<reference evidence="1 2" key="1">
    <citation type="submission" date="2022-04" db="EMBL/GenBank/DDBJ databases">
        <title>Positive selection, recombination, and allopatry shape intraspecific diversity of widespread and dominant cyanobacteria.</title>
        <authorList>
            <person name="Wei J."/>
            <person name="Shu W."/>
            <person name="Hu C."/>
        </authorList>
    </citation>
    <scope>NUCLEOTIDE SEQUENCE [LARGE SCALE GENOMIC DNA]</scope>
    <source>
        <strain evidence="1 2">GB2-A5</strain>
    </source>
</reference>
<comment type="caution">
    <text evidence="1">The sequence shown here is derived from an EMBL/GenBank/DDBJ whole genome shotgun (WGS) entry which is preliminary data.</text>
</comment>
<dbReference type="Proteomes" id="UP001442494">
    <property type="component" value="Unassembled WGS sequence"/>
</dbReference>
<name>A0ABV0JKY8_9CYAN</name>
<evidence type="ECO:0000313" key="2">
    <source>
        <dbReference type="Proteomes" id="UP001442494"/>
    </source>
</evidence>
<evidence type="ECO:0000313" key="1">
    <source>
        <dbReference type="EMBL" id="MEP0864102.1"/>
    </source>
</evidence>
<dbReference type="RefSeq" id="WP_190418464.1">
    <property type="nucleotide sequence ID" value="NZ_JAMPKK010000009.1"/>
</dbReference>